<protein>
    <submittedName>
        <fullName evidence="1">Uncharacterized protein</fullName>
    </submittedName>
</protein>
<evidence type="ECO:0000313" key="2">
    <source>
        <dbReference type="Proteomes" id="UP000029278"/>
    </source>
</evidence>
<keyword evidence="2" id="KW-1185">Reference proteome</keyword>
<dbReference type="EMBL" id="JMQA01000034">
    <property type="protein sequence ID" value="KFN07486.1"/>
    <property type="molecule type" value="Genomic_DNA"/>
</dbReference>
<dbReference type="HOGENOM" id="CLU_1968365_0_0_9"/>
<name>A0A090ZTL8_PAEMA</name>
<dbReference type="AlphaFoldDB" id="A0A090ZTL8"/>
<proteinExistence type="predicted"/>
<comment type="caution">
    <text evidence="1">The sequence shown here is derived from an EMBL/GenBank/DDBJ whole genome shotgun (WGS) entry which is preliminary data.</text>
</comment>
<organism evidence="1 2">
    <name type="scientific">Paenibacillus macerans</name>
    <name type="common">Bacillus macerans</name>
    <dbReference type="NCBI Taxonomy" id="44252"/>
    <lineage>
        <taxon>Bacteria</taxon>
        <taxon>Bacillati</taxon>
        <taxon>Bacillota</taxon>
        <taxon>Bacilli</taxon>
        <taxon>Bacillales</taxon>
        <taxon>Paenibacillaceae</taxon>
        <taxon>Paenibacillus</taxon>
    </lineage>
</organism>
<dbReference type="Proteomes" id="UP000029278">
    <property type="component" value="Unassembled WGS sequence"/>
</dbReference>
<evidence type="ECO:0000313" key="1">
    <source>
        <dbReference type="EMBL" id="KFN07486.1"/>
    </source>
</evidence>
<reference evidence="1 2" key="1">
    <citation type="submission" date="2014-04" db="EMBL/GenBank/DDBJ databases">
        <authorList>
            <person name="Bishop-Lilly K.A."/>
            <person name="Broomall S.M."/>
            <person name="Chain P.S."/>
            <person name="Chertkov O."/>
            <person name="Coyne S.R."/>
            <person name="Daligault H.E."/>
            <person name="Davenport K.W."/>
            <person name="Erkkila T."/>
            <person name="Frey K.G."/>
            <person name="Gibbons H.S."/>
            <person name="Gu W."/>
            <person name="Jaissle J."/>
            <person name="Johnson S.L."/>
            <person name="Koroleva G.I."/>
            <person name="Ladner J.T."/>
            <person name="Lo C.-C."/>
            <person name="Minogue T.D."/>
            <person name="Munk C."/>
            <person name="Palacios G.F."/>
            <person name="Redden C.L."/>
            <person name="Rosenzweig C.N."/>
            <person name="Scholz M.B."/>
            <person name="Teshima H."/>
            <person name="Xu Y."/>
        </authorList>
    </citation>
    <scope>NUCLEOTIDE SEQUENCE [LARGE SCALE GENOMIC DNA]</scope>
    <source>
        <strain evidence="1 2">8244</strain>
    </source>
</reference>
<sequence length="127" mass="13738">MPLLQTSVLASAHSVGPRRRPIASVFILSWGGRWKVIGSGNREFVAAAVSAAGKDGGVFFVQPLRPRVLNGSSAYLLPGYSGTARRRQWMAACLTPNSPCPFKATLPVQATPALCLTQRRRVTMSWK</sequence>
<accession>A0A090ZTL8</accession>
<gene>
    <name evidence="1" type="ORF">DJ90_5897</name>
</gene>